<evidence type="ECO:0000313" key="3">
    <source>
        <dbReference type="Proteomes" id="UP000029228"/>
    </source>
</evidence>
<dbReference type="Proteomes" id="UP000029228">
    <property type="component" value="Unassembled WGS sequence"/>
</dbReference>
<accession>A0A090SNC6</accession>
<reference evidence="2 3" key="1">
    <citation type="submission" date="2014-09" db="EMBL/GenBank/DDBJ databases">
        <title>Vibrio maritimus JCM 19235. (C45) whole genome shotgun sequence.</title>
        <authorList>
            <person name="Sawabe T."/>
            <person name="Meirelles P."/>
            <person name="Nakanishi M."/>
            <person name="Sayaka M."/>
            <person name="Hattori M."/>
            <person name="Ohkuma M."/>
        </authorList>
    </citation>
    <scope>NUCLEOTIDE SEQUENCE [LARGE SCALE GENOMIC DNA]</scope>
    <source>
        <strain evidence="3">JCM19235</strain>
    </source>
</reference>
<comment type="caution">
    <text evidence="2">The sequence shown here is derived from an EMBL/GenBank/DDBJ whole genome shotgun (WGS) entry which is preliminary data.</text>
</comment>
<feature type="domain" description="DUF2169" evidence="1">
    <location>
        <begin position="2"/>
        <end position="83"/>
    </location>
</feature>
<dbReference type="STRING" id="990268.JCM19235_157"/>
<proteinExistence type="predicted"/>
<evidence type="ECO:0000313" key="2">
    <source>
        <dbReference type="EMBL" id="GAL20882.1"/>
    </source>
</evidence>
<organism evidence="2 3">
    <name type="scientific">Vibrio maritimus</name>
    <dbReference type="NCBI Taxonomy" id="990268"/>
    <lineage>
        <taxon>Bacteria</taxon>
        <taxon>Pseudomonadati</taxon>
        <taxon>Pseudomonadota</taxon>
        <taxon>Gammaproteobacteria</taxon>
        <taxon>Vibrionales</taxon>
        <taxon>Vibrionaceae</taxon>
        <taxon>Vibrio</taxon>
    </lineage>
</organism>
<keyword evidence="3" id="KW-1185">Reference proteome</keyword>
<protein>
    <submittedName>
        <fullName evidence="2">Pentapeptide repeat family protein</fullName>
    </submittedName>
</protein>
<evidence type="ECO:0000259" key="1">
    <source>
        <dbReference type="Pfam" id="PF09937"/>
    </source>
</evidence>
<gene>
    <name evidence="2" type="ORF">JCM19235_157</name>
</gene>
<sequence length="148" mass="17238">MKTDHEFAYFKANTDVLVFGKARSYAKKPTTQHECRVLLDGHIDKTLKIMGERVWIEHGGGVTVSRPIEFIEREIDYSNAVGEMSEIESVAVLQSRTQYLYLKWSPLFSIQKKIGRQRQIRFESQVLDLFLRFLMKEGAMRVHLMKIG</sequence>
<dbReference type="EMBL" id="BBMR01000007">
    <property type="protein sequence ID" value="GAL20882.1"/>
    <property type="molecule type" value="Genomic_DNA"/>
</dbReference>
<dbReference type="AlphaFoldDB" id="A0A090SNC6"/>
<dbReference type="InterPro" id="IPR018683">
    <property type="entry name" value="DUF2169"/>
</dbReference>
<name>A0A090SNC6_9VIBR</name>
<dbReference type="Pfam" id="PF09937">
    <property type="entry name" value="DUF2169"/>
    <property type="match status" value="1"/>
</dbReference>
<reference evidence="2 3" key="2">
    <citation type="submission" date="2014-09" db="EMBL/GenBank/DDBJ databases">
        <authorList>
            <consortium name="NBRP consortium"/>
            <person name="Sawabe T."/>
            <person name="Meirelles P."/>
            <person name="Nakanishi M."/>
            <person name="Sayaka M."/>
            <person name="Hattori M."/>
            <person name="Ohkuma M."/>
        </authorList>
    </citation>
    <scope>NUCLEOTIDE SEQUENCE [LARGE SCALE GENOMIC DNA]</scope>
    <source>
        <strain evidence="3">JCM19235</strain>
    </source>
</reference>